<dbReference type="PANTHER" id="PTHR47331">
    <property type="entry name" value="PHD-TYPE DOMAIN-CONTAINING PROTEIN"/>
    <property type="match status" value="1"/>
</dbReference>
<organism evidence="1 2">
    <name type="scientific">Macrosiphum euphorbiae</name>
    <name type="common">potato aphid</name>
    <dbReference type="NCBI Taxonomy" id="13131"/>
    <lineage>
        <taxon>Eukaryota</taxon>
        <taxon>Metazoa</taxon>
        <taxon>Ecdysozoa</taxon>
        <taxon>Arthropoda</taxon>
        <taxon>Hexapoda</taxon>
        <taxon>Insecta</taxon>
        <taxon>Pterygota</taxon>
        <taxon>Neoptera</taxon>
        <taxon>Paraneoptera</taxon>
        <taxon>Hemiptera</taxon>
        <taxon>Sternorrhyncha</taxon>
        <taxon>Aphidomorpha</taxon>
        <taxon>Aphidoidea</taxon>
        <taxon>Aphididae</taxon>
        <taxon>Macrosiphini</taxon>
        <taxon>Macrosiphum</taxon>
    </lineage>
</organism>
<accession>A0AAV0YC67</accession>
<dbReference type="InterPro" id="IPR008042">
    <property type="entry name" value="Retrotrans_Pao"/>
</dbReference>
<keyword evidence="2" id="KW-1185">Reference proteome</keyword>
<comment type="caution">
    <text evidence="1">The sequence shown here is derived from an EMBL/GenBank/DDBJ whole genome shotgun (WGS) entry which is preliminary data.</text>
</comment>
<proteinExistence type="predicted"/>
<dbReference type="Pfam" id="PF05380">
    <property type="entry name" value="Peptidase_A17"/>
    <property type="match status" value="1"/>
</dbReference>
<name>A0AAV0YC67_9HEMI</name>
<evidence type="ECO:0000313" key="1">
    <source>
        <dbReference type="EMBL" id="CAI6377187.1"/>
    </source>
</evidence>
<gene>
    <name evidence="1" type="ORF">MEUPH1_LOCUS30482</name>
</gene>
<evidence type="ECO:0000313" key="2">
    <source>
        <dbReference type="Proteomes" id="UP001160148"/>
    </source>
</evidence>
<reference evidence="1 2" key="1">
    <citation type="submission" date="2023-01" db="EMBL/GenBank/DDBJ databases">
        <authorList>
            <person name="Whitehead M."/>
        </authorList>
    </citation>
    <scope>NUCLEOTIDE SEQUENCE [LARGE SCALE GENOMIC DNA]</scope>
</reference>
<dbReference type="AlphaFoldDB" id="A0AAV0YC67"/>
<sequence length="128" mass="14922">MDSGKLPLRKWCSNSLSIMNLIVKSEHDPLFSLEIGDQDTVISLGLEWKPLVDQFFFTISTVTRKKRLTKRMILSDLNRIFDPLGLLTPVLVKGKIFLQQMWATKMGWDTQLLDEMQNKWIGFYQTLE</sequence>
<protein>
    <submittedName>
        <fullName evidence="1">Uncharacterized protein</fullName>
    </submittedName>
</protein>
<dbReference type="Proteomes" id="UP001160148">
    <property type="component" value="Unassembled WGS sequence"/>
</dbReference>
<dbReference type="PANTHER" id="PTHR47331:SF6">
    <property type="entry name" value="DOUBLECORTIN DOMAIN-CONTAINING PROTEIN"/>
    <property type="match status" value="1"/>
</dbReference>
<dbReference type="EMBL" id="CARXXK010001664">
    <property type="protein sequence ID" value="CAI6377187.1"/>
    <property type="molecule type" value="Genomic_DNA"/>
</dbReference>